<keyword evidence="3" id="KW-1185">Reference proteome</keyword>
<accession>A0A7H8N2W5</accession>
<keyword evidence="2" id="KW-0560">Oxidoreductase</keyword>
<reference evidence="2 3" key="1">
    <citation type="submission" date="2020-06" db="EMBL/GenBank/DDBJ databases">
        <title>Genome mining for natural products.</title>
        <authorList>
            <person name="Zhang B."/>
            <person name="Shi J."/>
            <person name="Ge H."/>
        </authorList>
    </citation>
    <scope>NUCLEOTIDE SEQUENCE [LARGE SCALE GENOMIC DNA]</scope>
    <source>
        <strain evidence="2 3">NA00687</strain>
    </source>
</reference>
<dbReference type="Proteomes" id="UP000509303">
    <property type="component" value="Chromosome"/>
</dbReference>
<evidence type="ECO:0000313" key="2">
    <source>
        <dbReference type="EMBL" id="QKW48782.1"/>
    </source>
</evidence>
<dbReference type="InterPro" id="IPR011008">
    <property type="entry name" value="Dimeric_a/b-barrel"/>
</dbReference>
<dbReference type="PANTHER" id="PTHR33336:SF3">
    <property type="entry name" value="ABM DOMAIN-CONTAINING PROTEIN"/>
    <property type="match status" value="1"/>
</dbReference>
<dbReference type="InterPro" id="IPR007138">
    <property type="entry name" value="ABM_dom"/>
</dbReference>
<dbReference type="AlphaFoldDB" id="A0A7H8N2W5"/>
<dbReference type="PANTHER" id="PTHR33336">
    <property type="entry name" value="QUINOL MONOOXYGENASE YGIN-RELATED"/>
    <property type="match status" value="1"/>
</dbReference>
<sequence length="110" mass="12365">MIFITVKFTVRPERADDWMDVVHDFTEATRNEPGNLFFEWSRSVSNPHEYVLVEAFRDGEAGRQHVESAHFAAGMDAMSYAVATTPRIVSTEIPGMDGWGQMAEVTPRSA</sequence>
<name>A0A7H8N2W5_9ACTN</name>
<dbReference type="Gene3D" id="3.30.70.100">
    <property type="match status" value="1"/>
</dbReference>
<dbReference type="Pfam" id="PF03992">
    <property type="entry name" value="ABM"/>
    <property type="match status" value="1"/>
</dbReference>
<dbReference type="PROSITE" id="PS51725">
    <property type="entry name" value="ABM"/>
    <property type="match status" value="1"/>
</dbReference>
<evidence type="ECO:0000313" key="3">
    <source>
        <dbReference type="Proteomes" id="UP000509303"/>
    </source>
</evidence>
<evidence type="ECO:0000259" key="1">
    <source>
        <dbReference type="PROSITE" id="PS51725"/>
    </source>
</evidence>
<gene>
    <name evidence="2" type="ORF">HUT08_03620</name>
</gene>
<feature type="domain" description="ABM" evidence="1">
    <location>
        <begin position="2"/>
        <end position="93"/>
    </location>
</feature>
<dbReference type="GO" id="GO:0004497">
    <property type="term" value="F:monooxygenase activity"/>
    <property type="evidence" value="ECO:0007669"/>
    <property type="project" value="UniProtKB-KW"/>
</dbReference>
<dbReference type="RefSeq" id="WP_176160514.1">
    <property type="nucleotide sequence ID" value="NZ_CP054929.1"/>
</dbReference>
<organism evidence="2 3">
    <name type="scientific">Streptomyces buecherae</name>
    <dbReference type="NCBI Taxonomy" id="2763006"/>
    <lineage>
        <taxon>Bacteria</taxon>
        <taxon>Bacillati</taxon>
        <taxon>Actinomycetota</taxon>
        <taxon>Actinomycetes</taxon>
        <taxon>Kitasatosporales</taxon>
        <taxon>Streptomycetaceae</taxon>
        <taxon>Streptomyces</taxon>
    </lineage>
</organism>
<dbReference type="InterPro" id="IPR050744">
    <property type="entry name" value="AI-2_Isomerase_LsrG"/>
</dbReference>
<dbReference type="SUPFAM" id="SSF54909">
    <property type="entry name" value="Dimeric alpha+beta barrel"/>
    <property type="match status" value="1"/>
</dbReference>
<keyword evidence="2" id="KW-0503">Monooxygenase</keyword>
<dbReference type="EMBL" id="CP054929">
    <property type="protein sequence ID" value="QKW48782.1"/>
    <property type="molecule type" value="Genomic_DNA"/>
</dbReference>
<protein>
    <submittedName>
        <fullName evidence="2">Antibiotic biosynthesis monooxygenase</fullName>
    </submittedName>
</protein>
<proteinExistence type="predicted"/>